<dbReference type="GO" id="GO:0004185">
    <property type="term" value="F:serine-type carboxypeptidase activity"/>
    <property type="evidence" value="ECO:0007669"/>
    <property type="project" value="UniProtKB-UniRule"/>
</dbReference>
<keyword evidence="2 7" id="KW-0121">Carboxypeptidase</keyword>
<dbReference type="Gene3D" id="3.40.50.1820">
    <property type="entry name" value="alpha/beta hydrolase"/>
    <property type="match status" value="1"/>
</dbReference>
<keyword evidence="5 7" id="KW-0378">Hydrolase</keyword>
<evidence type="ECO:0000256" key="1">
    <source>
        <dbReference type="ARBA" id="ARBA00009431"/>
    </source>
</evidence>
<evidence type="ECO:0000313" key="8">
    <source>
        <dbReference type="EMBL" id="KAK5641125.1"/>
    </source>
</evidence>
<comment type="caution">
    <text evidence="8">The sequence shown here is derived from an EMBL/GenBank/DDBJ whole genome shotgun (WGS) entry which is preliminary data.</text>
</comment>
<evidence type="ECO:0000256" key="4">
    <source>
        <dbReference type="ARBA" id="ARBA00022729"/>
    </source>
</evidence>
<dbReference type="PANTHER" id="PTHR11802:SF472">
    <property type="entry name" value="SERINE CARBOXYPEPTIDASE CPVL-RELATED"/>
    <property type="match status" value="1"/>
</dbReference>
<reference evidence="8 9" key="1">
    <citation type="journal article" date="2024" name="Insects">
        <title>An Improved Chromosome-Level Genome Assembly of the Firefly Pyrocoelia pectoralis.</title>
        <authorList>
            <person name="Fu X."/>
            <person name="Meyer-Rochow V.B."/>
            <person name="Ballantyne L."/>
            <person name="Zhu X."/>
        </authorList>
    </citation>
    <scope>NUCLEOTIDE SEQUENCE [LARGE SCALE GENOMIC DNA]</scope>
    <source>
        <strain evidence="8">XCY_ONT2</strain>
    </source>
</reference>
<evidence type="ECO:0000256" key="2">
    <source>
        <dbReference type="ARBA" id="ARBA00022645"/>
    </source>
</evidence>
<accession>A0AAN7V2Q0</accession>
<sequence>MELVIRVLLCFVYGFNVLAQNSKPLKLTPLIQSNQTDEALQKSRVNFEEFGSDESYSGYFTTSSKRDSNMFFWFFPSRSNVSNDPLILCLQGGPGVSSLFTVFMENGPVSIDDKGKISKRDYSWINYASVLYIDNPVDTGFSFTSPGTASMNSDDVTNHLFKALLQFFQMFPHMKTNNLYIFGESYGGTYAPRLGRKIQHAKLKGTHKMNLRGMIIGNGLTDARFQVGSGDFLYQIGLVDKFTKADIDNLEQKRAKCVVNKNFECVRNAYNDILVTFHLASGYTNLYNFLFPTSSTAPTEVALDTYLNRQDVRDALHVGSQITYQTYNSHAMGNITDSFKPAWFHMEKLLQDSYDVLVFHGQLDLTIPYNTVVNYINRLIFPGKTDYDNARKRPWKVGEKIAGVVRTGGSLTEVVVINAGHYTIRDQPQHIYELVKKFINKLPLTDRIN</sequence>
<dbReference type="GO" id="GO:0006508">
    <property type="term" value="P:proteolysis"/>
    <property type="evidence" value="ECO:0007669"/>
    <property type="project" value="UniProtKB-KW"/>
</dbReference>
<dbReference type="SUPFAM" id="SSF53474">
    <property type="entry name" value="alpha/beta-Hydrolases"/>
    <property type="match status" value="1"/>
</dbReference>
<dbReference type="AlphaFoldDB" id="A0AAN7V2Q0"/>
<dbReference type="InterPro" id="IPR029058">
    <property type="entry name" value="AB_hydrolase_fold"/>
</dbReference>
<dbReference type="Pfam" id="PF00450">
    <property type="entry name" value="Peptidase_S10"/>
    <property type="match status" value="1"/>
</dbReference>
<evidence type="ECO:0000256" key="7">
    <source>
        <dbReference type="RuleBase" id="RU361156"/>
    </source>
</evidence>
<keyword evidence="3 7" id="KW-0645">Protease</keyword>
<dbReference type="Proteomes" id="UP001329430">
    <property type="component" value="Chromosome 7"/>
</dbReference>
<feature type="chain" id="PRO_5042670323" description="Carboxypeptidase" evidence="7">
    <location>
        <begin position="20"/>
        <end position="449"/>
    </location>
</feature>
<dbReference type="EC" id="3.4.16.-" evidence="7"/>
<feature type="signal peptide" evidence="7">
    <location>
        <begin position="1"/>
        <end position="19"/>
    </location>
</feature>
<proteinExistence type="inferred from homology"/>
<keyword evidence="9" id="KW-1185">Reference proteome</keyword>
<organism evidence="8 9">
    <name type="scientific">Pyrocoelia pectoralis</name>
    <dbReference type="NCBI Taxonomy" id="417401"/>
    <lineage>
        <taxon>Eukaryota</taxon>
        <taxon>Metazoa</taxon>
        <taxon>Ecdysozoa</taxon>
        <taxon>Arthropoda</taxon>
        <taxon>Hexapoda</taxon>
        <taxon>Insecta</taxon>
        <taxon>Pterygota</taxon>
        <taxon>Neoptera</taxon>
        <taxon>Endopterygota</taxon>
        <taxon>Coleoptera</taxon>
        <taxon>Polyphaga</taxon>
        <taxon>Elateriformia</taxon>
        <taxon>Elateroidea</taxon>
        <taxon>Lampyridae</taxon>
        <taxon>Lampyrinae</taxon>
        <taxon>Pyrocoelia</taxon>
    </lineage>
</organism>
<protein>
    <recommendedName>
        <fullName evidence="7">Carboxypeptidase</fullName>
        <ecNumber evidence="7">3.4.16.-</ecNumber>
    </recommendedName>
</protein>
<keyword evidence="6" id="KW-0325">Glycoprotein</keyword>
<dbReference type="PRINTS" id="PR00724">
    <property type="entry name" value="CRBOXYPTASEC"/>
</dbReference>
<dbReference type="InterPro" id="IPR018202">
    <property type="entry name" value="Ser_caboxypep_ser_AS"/>
</dbReference>
<name>A0AAN7V2Q0_9COLE</name>
<keyword evidence="4 7" id="KW-0732">Signal</keyword>
<comment type="similarity">
    <text evidence="1 7">Belongs to the peptidase S10 family.</text>
</comment>
<dbReference type="PROSITE" id="PS00131">
    <property type="entry name" value="CARBOXYPEPT_SER_SER"/>
    <property type="match status" value="1"/>
</dbReference>
<evidence type="ECO:0000256" key="5">
    <source>
        <dbReference type="ARBA" id="ARBA00022801"/>
    </source>
</evidence>
<evidence type="ECO:0000256" key="3">
    <source>
        <dbReference type="ARBA" id="ARBA00022670"/>
    </source>
</evidence>
<dbReference type="PANTHER" id="PTHR11802">
    <property type="entry name" value="SERINE PROTEASE FAMILY S10 SERINE CARBOXYPEPTIDASE"/>
    <property type="match status" value="1"/>
</dbReference>
<gene>
    <name evidence="8" type="ORF">RI129_009672</name>
</gene>
<dbReference type="EMBL" id="JAVRBK010000007">
    <property type="protein sequence ID" value="KAK5641125.1"/>
    <property type="molecule type" value="Genomic_DNA"/>
</dbReference>
<dbReference type="InterPro" id="IPR001563">
    <property type="entry name" value="Peptidase_S10"/>
</dbReference>
<evidence type="ECO:0000256" key="6">
    <source>
        <dbReference type="ARBA" id="ARBA00023180"/>
    </source>
</evidence>
<evidence type="ECO:0000313" key="9">
    <source>
        <dbReference type="Proteomes" id="UP001329430"/>
    </source>
</evidence>